<reference evidence="3" key="1">
    <citation type="submission" date="2016-10" db="EMBL/GenBank/DDBJ databases">
        <authorList>
            <person name="Varghese N."/>
            <person name="Submissions S."/>
        </authorList>
    </citation>
    <scope>NUCLEOTIDE SEQUENCE [LARGE SCALE GENOMIC DNA]</scope>
    <source>
        <strain evidence="3">CGMCC 1.10223</strain>
    </source>
</reference>
<dbReference type="Gene3D" id="3.90.25.10">
    <property type="entry name" value="UDP-galactose 4-epimerase, domain 1"/>
    <property type="match status" value="1"/>
</dbReference>
<dbReference type="EMBL" id="FONN01000006">
    <property type="protein sequence ID" value="SFE75263.1"/>
    <property type="molecule type" value="Genomic_DNA"/>
</dbReference>
<dbReference type="Proteomes" id="UP000183410">
    <property type="component" value="Unassembled WGS sequence"/>
</dbReference>
<feature type="domain" description="NmrA-like" evidence="1">
    <location>
        <begin position="8"/>
        <end position="273"/>
    </location>
</feature>
<dbReference type="Pfam" id="PF05368">
    <property type="entry name" value="NmrA"/>
    <property type="match status" value="1"/>
</dbReference>
<evidence type="ECO:0000313" key="2">
    <source>
        <dbReference type="EMBL" id="SFE75263.1"/>
    </source>
</evidence>
<dbReference type="SUPFAM" id="SSF51735">
    <property type="entry name" value="NAD(P)-binding Rossmann-fold domains"/>
    <property type="match status" value="1"/>
</dbReference>
<protein>
    <submittedName>
        <fullName evidence="2">Uncharacterized conserved protein YbjT, contains NAD(P)-binding and DUF2867 domains</fullName>
    </submittedName>
</protein>
<name>A0A1I2D5B7_9BACL</name>
<dbReference type="PANTHER" id="PTHR43162">
    <property type="match status" value="1"/>
</dbReference>
<organism evidence="2 3">
    <name type="scientific">Paenibacillus algorifonticola</name>
    <dbReference type="NCBI Taxonomy" id="684063"/>
    <lineage>
        <taxon>Bacteria</taxon>
        <taxon>Bacillati</taxon>
        <taxon>Bacillota</taxon>
        <taxon>Bacilli</taxon>
        <taxon>Bacillales</taxon>
        <taxon>Paenibacillaceae</taxon>
        <taxon>Paenibacillus</taxon>
    </lineage>
</organism>
<sequence length="298" mass="32673">MEQVERYLVYGASGVQGGAVARLLVEKGLYVRTVTRSEEQAVVLNNQGIEAVIGDFSKAELLDQAHEGIDNVFLNIPVDFELAKVRKYISNAVDAARRANIKLLVVNTSVYVPEHETDAAAIEIKRELINYVKQSGVPFIIVQPIVYMENFLIPGLLNNHMLAYPVPADKPIAWISADDAAKYHVYALTHSHLAGSTLQATGPEALTGMQLAEHFSAALGEAISFYSLPLDSFETAIRPLLGKETASGLAGLYRWIEANTASLPQPDHINPTVDPSFRMTGMTEWISKAVERGHFSIK</sequence>
<dbReference type="InterPro" id="IPR008030">
    <property type="entry name" value="NmrA-like"/>
</dbReference>
<dbReference type="PANTHER" id="PTHR43162:SF1">
    <property type="entry name" value="PRESTALK A DIFFERENTIATION PROTEIN A"/>
    <property type="match status" value="1"/>
</dbReference>
<proteinExistence type="predicted"/>
<evidence type="ECO:0000313" key="3">
    <source>
        <dbReference type="Proteomes" id="UP000183410"/>
    </source>
</evidence>
<dbReference type="RefSeq" id="WP_046231769.1">
    <property type="nucleotide sequence ID" value="NZ_FONN01000006.1"/>
</dbReference>
<dbReference type="OrthoDB" id="9794300at2"/>
<dbReference type="AlphaFoldDB" id="A0A1I2D5B7"/>
<evidence type="ECO:0000259" key="1">
    <source>
        <dbReference type="Pfam" id="PF05368"/>
    </source>
</evidence>
<dbReference type="InterPro" id="IPR036291">
    <property type="entry name" value="NAD(P)-bd_dom_sf"/>
</dbReference>
<gene>
    <name evidence="2" type="ORF">SAMN04487969_10697</name>
</gene>
<dbReference type="InterPro" id="IPR051604">
    <property type="entry name" value="Ergot_Alk_Oxidoreductase"/>
</dbReference>
<dbReference type="Gene3D" id="3.40.50.720">
    <property type="entry name" value="NAD(P)-binding Rossmann-like Domain"/>
    <property type="match status" value="1"/>
</dbReference>
<keyword evidence="3" id="KW-1185">Reference proteome</keyword>
<accession>A0A1I2D5B7</accession>